<organism evidence="2 3">
    <name type="scientific">Streptomyces fuscichromogenes</name>
    <dbReference type="NCBI Taxonomy" id="1324013"/>
    <lineage>
        <taxon>Bacteria</taxon>
        <taxon>Bacillati</taxon>
        <taxon>Actinomycetota</taxon>
        <taxon>Actinomycetes</taxon>
        <taxon>Kitasatosporales</taxon>
        <taxon>Streptomycetaceae</taxon>
        <taxon>Streptomyces</taxon>
    </lineage>
</organism>
<keyword evidence="3" id="KW-1185">Reference proteome</keyword>
<reference evidence="2" key="1">
    <citation type="journal article" date="2014" name="Int. J. Syst. Evol. Microbiol.">
        <title>Complete genome sequence of Corynebacterium casei LMG S-19264T (=DSM 44701T), isolated from a smear-ripened cheese.</title>
        <authorList>
            <consortium name="US DOE Joint Genome Institute (JGI-PGF)"/>
            <person name="Walter F."/>
            <person name="Albersmeier A."/>
            <person name="Kalinowski J."/>
            <person name="Ruckert C."/>
        </authorList>
    </citation>
    <scope>NUCLEOTIDE SEQUENCE</scope>
    <source>
        <strain evidence="2">CGMCC 4.7110</strain>
    </source>
</reference>
<evidence type="ECO:0000256" key="1">
    <source>
        <dbReference type="SAM" id="MobiDB-lite"/>
    </source>
</evidence>
<evidence type="ECO:0000313" key="2">
    <source>
        <dbReference type="EMBL" id="GGN28894.1"/>
    </source>
</evidence>
<sequence length="229" mass="24373">MPTPLITVEADVPPLTFDVPESFFTLPLAAKPGDRATLSDAFVRDLYSRGDESLWTPAAPFYAALAEQLALSGLSYSALGLFSTDSGGVAQCAFTVAAVETDHSDPETAAHGILVALSRDPHHDARWMDLPCGPAVSCVTMREVTLSPELTADHTEKQLLTGQIQVHVPFSTGPYTAVFTLHTASTEYWNEFCDGMVAILRTVSFSAPESVMGSAGQGRGGTDEPPLEN</sequence>
<feature type="region of interest" description="Disordered" evidence="1">
    <location>
        <begin position="210"/>
        <end position="229"/>
    </location>
</feature>
<dbReference type="EMBL" id="BMML01000017">
    <property type="protein sequence ID" value="GGN28894.1"/>
    <property type="molecule type" value="Genomic_DNA"/>
</dbReference>
<protein>
    <submittedName>
        <fullName evidence="2">Uncharacterized protein</fullName>
    </submittedName>
</protein>
<comment type="caution">
    <text evidence="2">The sequence shown here is derived from an EMBL/GenBank/DDBJ whole genome shotgun (WGS) entry which is preliminary data.</text>
</comment>
<proteinExistence type="predicted"/>
<dbReference type="AlphaFoldDB" id="A0A918CUF2"/>
<dbReference type="RefSeq" id="WP_189266454.1">
    <property type="nucleotide sequence ID" value="NZ_BMML01000017.1"/>
</dbReference>
<reference evidence="2" key="2">
    <citation type="submission" date="2020-09" db="EMBL/GenBank/DDBJ databases">
        <authorList>
            <person name="Sun Q."/>
            <person name="Zhou Y."/>
        </authorList>
    </citation>
    <scope>NUCLEOTIDE SEQUENCE</scope>
    <source>
        <strain evidence="2">CGMCC 4.7110</strain>
    </source>
</reference>
<gene>
    <name evidence="2" type="ORF">GCM10011578_065210</name>
</gene>
<evidence type="ECO:0000313" key="3">
    <source>
        <dbReference type="Proteomes" id="UP000653411"/>
    </source>
</evidence>
<accession>A0A918CUF2</accession>
<dbReference type="Proteomes" id="UP000653411">
    <property type="component" value="Unassembled WGS sequence"/>
</dbReference>
<name>A0A918CUF2_9ACTN</name>